<gene>
    <name evidence="1" type="ORF">VMF7928_00144</name>
</gene>
<name>A0ABN8DWX6_9VIBR</name>
<evidence type="ECO:0000313" key="2">
    <source>
        <dbReference type="Proteomes" id="UP000838748"/>
    </source>
</evidence>
<evidence type="ECO:0000313" key="1">
    <source>
        <dbReference type="EMBL" id="CAH0536048.1"/>
    </source>
</evidence>
<comment type="caution">
    <text evidence="1">The sequence shown here is derived from an EMBL/GenBank/DDBJ whole genome shotgun (WGS) entry which is preliminary data.</text>
</comment>
<dbReference type="Proteomes" id="UP000838748">
    <property type="component" value="Unassembled WGS sequence"/>
</dbReference>
<accession>A0ABN8DWX6</accession>
<sequence length="32" mass="3596">MEVSDLKSLMGATYIYVEVDNDLSAFFVEPVI</sequence>
<reference evidence="1" key="1">
    <citation type="submission" date="2021-11" db="EMBL/GenBank/DDBJ databases">
        <authorList>
            <person name="Rodrigo-Torres L."/>
            <person name="Arahal R. D."/>
            <person name="Lucena T."/>
        </authorList>
    </citation>
    <scope>NUCLEOTIDE SEQUENCE</scope>
    <source>
        <strain evidence="1">CECT 7928</strain>
    </source>
</reference>
<proteinExistence type="predicted"/>
<keyword evidence="2" id="KW-1185">Reference proteome</keyword>
<dbReference type="EMBL" id="CAKLDM010000001">
    <property type="protein sequence ID" value="CAH0536048.1"/>
    <property type="molecule type" value="Genomic_DNA"/>
</dbReference>
<protein>
    <submittedName>
        <fullName evidence="1">Uncharacterized protein</fullName>
    </submittedName>
</protein>
<organism evidence="1 2">
    <name type="scientific">Vibrio marisflavi CECT 7928</name>
    <dbReference type="NCBI Taxonomy" id="634439"/>
    <lineage>
        <taxon>Bacteria</taxon>
        <taxon>Pseudomonadati</taxon>
        <taxon>Pseudomonadota</taxon>
        <taxon>Gammaproteobacteria</taxon>
        <taxon>Vibrionales</taxon>
        <taxon>Vibrionaceae</taxon>
        <taxon>Vibrio</taxon>
    </lineage>
</organism>